<organism evidence="1 2">
    <name type="scientific">Paenibacillus anaericanus</name>
    <dbReference type="NCBI Taxonomy" id="170367"/>
    <lineage>
        <taxon>Bacteria</taxon>
        <taxon>Bacillati</taxon>
        <taxon>Bacillota</taxon>
        <taxon>Bacilli</taxon>
        <taxon>Bacillales</taxon>
        <taxon>Paenibacillaceae</taxon>
        <taxon>Paenibacillus</taxon>
    </lineage>
</organism>
<dbReference type="EMBL" id="RZNY01000001">
    <property type="protein sequence ID" value="RUT48693.1"/>
    <property type="molecule type" value="Genomic_DNA"/>
</dbReference>
<comment type="caution">
    <text evidence="1">The sequence shown here is derived from an EMBL/GenBank/DDBJ whole genome shotgun (WGS) entry which is preliminary data.</text>
</comment>
<dbReference type="RefSeq" id="WP_127190287.1">
    <property type="nucleotide sequence ID" value="NZ_RZNY01000001.1"/>
</dbReference>
<name>A0A3S1BVU0_9BACL</name>
<dbReference type="OrthoDB" id="1683552at2"/>
<accession>A0A3S1BVU0</accession>
<evidence type="ECO:0000313" key="2">
    <source>
        <dbReference type="Proteomes" id="UP000279446"/>
    </source>
</evidence>
<reference evidence="1 2" key="1">
    <citation type="submission" date="2018-12" db="EMBL/GenBank/DDBJ databases">
        <authorList>
            <person name="Sun L."/>
            <person name="Chen Z."/>
        </authorList>
    </citation>
    <scope>NUCLEOTIDE SEQUENCE [LARGE SCALE GENOMIC DNA]</scope>
    <source>
        <strain evidence="1 2">DSM 15890</strain>
    </source>
</reference>
<protein>
    <submittedName>
        <fullName evidence="1">Uncharacterized protein</fullName>
    </submittedName>
</protein>
<keyword evidence="2" id="KW-1185">Reference proteome</keyword>
<dbReference type="AlphaFoldDB" id="A0A3S1BVU0"/>
<evidence type="ECO:0000313" key="1">
    <source>
        <dbReference type="EMBL" id="RUT48693.1"/>
    </source>
</evidence>
<dbReference type="Proteomes" id="UP000279446">
    <property type="component" value="Unassembled WGS sequence"/>
</dbReference>
<sequence length="82" mass="8978">MSYICPLCNGLANLNSSCPDCGTVLENMGKKEDYAGPYSPYGSIDQFTSVIYKHAAMGCEHVAQCPHCHEAYIYRVNAVQTP</sequence>
<proteinExistence type="predicted"/>
<gene>
    <name evidence="1" type="ORF">EJP82_01795</name>
</gene>